<organism evidence="1 2">
    <name type="scientific">Elysia crispata</name>
    <name type="common">lettuce slug</name>
    <dbReference type="NCBI Taxonomy" id="231223"/>
    <lineage>
        <taxon>Eukaryota</taxon>
        <taxon>Metazoa</taxon>
        <taxon>Spiralia</taxon>
        <taxon>Lophotrochozoa</taxon>
        <taxon>Mollusca</taxon>
        <taxon>Gastropoda</taxon>
        <taxon>Heterobranchia</taxon>
        <taxon>Euthyneura</taxon>
        <taxon>Panpulmonata</taxon>
        <taxon>Sacoglossa</taxon>
        <taxon>Placobranchoidea</taxon>
        <taxon>Plakobranchidae</taxon>
        <taxon>Elysia</taxon>
    </lineage>
</organism>
<name>A0AAE0XMB7_9GAST</name>
<comment type="caution">
    <text evidence="1">The sequence shown here is derived from an EMBL/GenBank/DDBJ whole genome shotgun (WGS) entry which is preliminary data.</text>
</comment>
<gene>
    <name evidence="1" type="ORF">RRG08_045411</name>
</gene>
<keyword evidence="2" id="KW-1185">Reference proteome</keyword>
<evidence type="ECO:0000313" key="2">
    <source>
        <dbReference type="Proteomes" id="UP001283361"/>
    </source>
</evidence>
<dbReference type="AlphaFoldDB" id="A0AAE0XMB7"/>
<evidence type="ECO:0000313" key="1">
    <source>
        <dbReference type="EMBL" id="KAK3696743.1"/>
    </source>
</evidence>
<protein>
    <submittedName>
        <fullName evidence="1">Uncharacterized protein</fullName>
    </submittedName>
</protein>
<accession>A0AAE0XMB7</accession>
<sequence>MFCLRQDHRVSTSCIGDGHPLFRSFCNKKPQFPPSLPGQQLAFIPGDVGDFVCDCRLLRHFRQGLREDCVKTGPLHQWLGSVMGSAQGLACRALIYFLDTPRRAGSIRWGQVTAPCHSPRQLSFLREIHRGTLASSVTFHRTQTPN</sequence>
<proteinExistence type="predicted"/>
<dbReference type="EMBL" id="JAWDGP010008032">
    <property type="protein sequence ID" value="KAK3696743.1"/>
    <property type="molecule type" value="Genomic_DNA"/>
</dbReference>
<dbReference type="Proteomes" id="UP001283361">
    <property type="component" value="Unassembled WGS sequence"/>
</dbReference>
<reference evidence="1" key="1">
    <citation type="journal article" date="2023" name="G3 (Bethesda)">
        <title>A reference genome for the long-term kleptoplast-retaining sea slug Elysia crispata morphotype clarki.</title>
        <authorList>
            <person name="Eastman K.E."/>
            <person name="Pendleton A.L."/>
            <person name="Shaikh M.A."/>
            <person name="Suttiyut T."/>
            <person name="Ogas R."/>
            <person name="Tomko P."/>
            <person name="Gavelis G."/>
            <person name="Widhalm J.R."/>
            <person name="Wisecaver J.H."/>
        </authorList>
    </citation>
    <scope>NUCLEOTIDE SEQUENCE</scope>
    <source>
        <strain evidence="1">ECLA1</strain>
    </source>
</reference>